<dbReference type="Proteomes" id="UP000887564">
    <property type="component" value="Unplaced"/>
</dbReference>
<organism evidence="1 2">
    <name type="scientific">Parascaris equorum</name>
    <name type="common">Equine roundworm</name>
    <dbReference type="NCBI Taxonomy" id="6256"/>
    <lineage>
        <taxon>Eukaryota</taxon>
        <taxon>Metazoa</taxon>
        <taxon>Ecdysozoa</taxon>
        <taxon>Nematoda</taxon>
        <taxon>Chromadorea</taxon>
        <taxon>Rhabditida</taxon>
        <taxon>Spirurina</taxon>
        <taxon>Ascaridomorpha</taxon>
        <taxon>Ascaridoidea</taxon>
        <taxon>Ascarididae</taxon>
        <taxon>Parascaris</taxon>
    </lineage>
</organism>
<reference evidence="2" key="1">
    <citation type="submission" date="2022-11" db="UniProtKB">
        <authorList>
            <consortium name="WormBaseParasite"/>
        </authorList>
    </citation>
    <scope>IDENTIFICATION</scope>
</reference>
<dbReference type="WBParaSite" id="PEQ_0000653901-mRNA-1">
    <property type="protein sequence ID" value="PEQ_0000653901-mRNA-1"/>
    <property type="gene ID" value="PEQ_0000653901"/>
</dbReference>
<evidence type="ECO:0000313" key="2">
    <source>
        <dbReference type="WBParaSite" id="PEQ_0000653901-mRNA-1"/>
    </source>
</evidence>
<protein>
    <submittedName>
        <fullName evidence="2">DH domain-containing protein</fullName>
    </submittedName>
</protein>
<proteinExistence type="predicted"/>
<evidence type="ECO:0000313" key="1">
    <source>
        <dbReference type="Proteomes" id="UP000887564"/>
    </source>
</evidence>
<name>A0A914RJ44_PAREQ</name>
<sequence>MLDLSPVSIPFDEPSCSDVGTTTVAIEDGTASRRARSTANARKSIFFGKDKADMLSRLAALRDELQKPVAMFELEEHWTLIVANHADLSRRSQEQQEAIWEFVTTEHRYLQVIFCLLETMNSAVNLLIETELGAKV</sequence>
<accession>A0A914RJ44</accession>
<keyword evidence="1" id="KW-1185">Reference proteome</keyword>
<dbReference type="AlphaFoldDB" id="A0A914RJ44"/>